<evidence type="ECO:0000313" key="10">
    <source>
        <dbReference type="EMBL" id="KMM36314.1"/>
    </source>
</evidence>
<evidence type="ECO:0000259" key="9">
    <source>
        <dbReference type="Pfam" id="PF01648"/>
    </source>
</evidence>
<dbReference type="Pfam" id="PF01648">
    <property type="entry name" value="ACPS"/>
    <property type="match status" value="1"/>
</dbReference>
<dbReference type="InterPro" id="IPR037143">
    <property type="entry name" value="4-PPantetheinyl_Trfase_dom_sf"/>
</dbReference>
<feature type="binding site" evidence="8">
    <location>
        <position position="58"/>
    </location>
    <ligand>
        <name>Mg(2+)</name>
        <dbReference type="ChEBI" id="CHEBI:18420"/>
    </ligand>
</feature>
<keyword evidence="3 8" id="KW-0479">Metal-binding</keyword>
<dbReference type="InterPro" id="IPR008278">
    <property type="entry name" value="4-PPantetheinyl_Trfase_dom"/>
</dbReference>
<keyword evidence="8" id="KW-0963">Cytoplasm</keyword>
<comment type="cofactor">
    <cofactor evidence="8">
        <name>Mg(2+)</name>
        <dbReference type="ChEBI" id="CHEBI:18420"/>
    </cofactor>
</comment>
<name>A0A0J6CW52_9BACL</name>
<evidence type="ECO:0000256" key="3">
    <source>
        <dbReference type="ARBA" id="ARBA00022723"/>
    </source>
</evidence>
<keyword evidence="4 8" id="KW-0276">Fatty acid metabolism</keyword>
<dbReference type="EC" id="2.7.8.7" evidence="8"/>
<dbReference type="OrthoDB" id="517356at2"/>
<keyword evidence="5 8" id="KW-0460">Magnesium</keyword>
<dbReference type="GO" id="GO:0005737">
    <property type="term" value="C:cytoplasm"/>
    <property type="evidence" value="ECO:0007669"/>
    <property type="project" value="UniProtKB-SubCell"/>
</dbReference>
<keyword evidence="2 8" id="KW-0808">Transferase</keyword>
<feature type="domain" description="4'-phosphopantetheinyl transferase" evidence="9">
    <location>
        <begin position="4"/>
        <end position="110"/>
    </location>
</feature>
<evidence type="ECO:0000313" key="11">
    <source>
        <dbReference type="Proteomes" id="UP000035996"/>
    </source>
</evidence>
<evidence type="ECO:0000256" key="8">
    <source>
        <dbReference type="HAMAP-Rule" id="MF_00101"/>
    </source>
</evidence>
<evidence type="ECO:0000256" key="6">
    <source>
        <dbReference type="ARBA" id="ARBA00023098"/>
    </source>
</evidence>
<dbReference type="GO" id="GO:0008897">
    <property type="term" value="F:holo-[acyl-carrier-protein] synthase activity"/>
    <property type="evidence" value="ECO:0007669"/>
    <property type="project" value="UniProtKB-UniRule"/>
</dbReference>
<evidence type="ECO:0000256" key="1">
    <source>
        <dbReference type="ARBA" id="ARBA00022516"/>
    </source>
</evidence>
<proteinExistence type="inferred from homology"/>
<comment type="similarity">
    <text evidence="8">Belongs to the P-Pant transferase superfamily. AcpS family.</text>
</comment>
<evidence type="ECO:0000256" key="5">
    <source>
        <dbReference type="ARBA" id="ARBA00022842"/>
    </source>
</evidence>
<gene>
    <name evidence="8" type="primary">acpS</name>
    <name evidence="10" type="ORF">AB986_17875</name>
</gene>
<evidence type="ECO:0000256" key="7">
    <source>
        <dbReference type="ARBA" id="ARBA00023160"/>
    </source>
</evidence>
<keyword evidence="11" id="KW-1185">Reference proteome</keyword>
<keyword evidence="1 8" id="KW-0444">Lipid biosynthesis</keyword>
<dbReference type="SUPFAM" id="SSF56214">
    <property type="entry name" value="4'-phosphopantetheinyl transferase"/>
    <property type="match status" value="1"/>
</dbReference>
<protein>
    <recommendedName>
        <fullName evidence="8">Holo-[acyl-carrier-protein] synthase</fullName>
        <shortName evidence="8">Holo-ACP synthase</shortName>
        <ecNumber evidence="8">2.7.8.7</ecNumber>
    </recommendedName>
    <alternativeName>
        <fullName evidence="8">4'-phosphopantetheinyl transferase AcpS</fullName>
    </alternativeName>
</protein>
<dbReference type="GO" id="GO:0006633">
    <property type="term" value="P:fatty acid biosynthetic process"/>
    <property type="evidence" value="ECO:0007669"/>
    <property type="project" value="UniProtKB-UniRule"/>
</dbReference>
<dbReference type="NCBIfam" id="TIGR00556">
    <property type="entry name" value="pantethn_trn"/>
    <property type="match status" value="1"/>
</dbReference>
<accession>A0A0J6CW52</accession>
<dbReference type="EMBL" id="LELK01000006">
    <property type="protein sequence ID" value="KMM36314.1"/>
    <property type="molecule type" value="Genomic_DNA"/>
</dbReference>
<dbReference type="NCBIfam" id="TIGR00516">
    <property type="entry name" value="acpS"/>
    <property type="match status" value="1"/>
</dbReference>
<evidence type="ECO:0000256" key="4">
    <source>
        <dbReference type="ARBA" id="ARBA00022832"/>
    </source>
</evidence>
<dbReference type="Proteomes" id="UP000035996">
    <property type="component" value="Unassembled WGS sequence"/>
</dbReference>
<dbReference type="Gene3D" id="3.90.470.20">
    <property type="entry name" value="4'-phosphopantetheinyl transferase domain"/>
    <property type="match status" value="1"/>
</dbReference>
<keyword evidence="6 8" id="KW-0443">Lipid metabolism</keyword>
<dbReference type="PATRIC" id="fig|157733.3.peg.2039"/>
<dbReference type="HAMAP" id="MF_00101">
    <property type="entry name" value="AcpS"/>
    <property type="match status" value="1"/>
</dbReference>
<dbReference type="InterPro" id="IPR004568">
    <property type="entry name" value="Ppantetheine-prot_Trfase_dom"/>
</dbReference>
<sequence length="119" mass="13141">MIIGIGVDLIELERIQKAVERNPSFSERILTSGEHEMYSKLSGHRSVEFLAGRFAAKEAYAKARGTGIGKLSFQDISIKKSSEGAPYIEARGEDERIHITISHTRQHAVAQIIIESSSS</sequence>
<comment type="subcellular location">
    <subcellularLocation>
        <location evidence="8">Cytoplasm</location>
    </subcellularLocation>
</comment>
<dbReference type="STRING" id="157733.AB986_17875"/>
<evidence type="ECO:0000256" key="2">
    <source>
        <dbReference type="ARBA" id="ARBA00022679"/>
    </source>
</evidence>
<dbReference type="RefSeq" id="WP_048312996.1">
    <property type="nucleotide sequence ID" value="NZ_CP119526.1"/>
</dbReference>
<keyword evidence="7 8" id="KW-0275">Fatty acid biosynthesis</keyword>
<organism evidence="10 11">
    <name type="scientific">Guptibacillus hwajinpoensis</name>
    <dbReference type="NCBI Taxonomy" id="208199"/>
    <lineage>
        <taxon>Bacteria</taxon>
        <taxon>Bacillati</taxon>
        <taxon>Bacillota</taxon>
        <taxon>Bacilli</taxon>
        <taxon>Bacillales</taxon>
        <taxon>Guptibacillaceae</taxon>
        <taxon>Guptibacillus</taxon>
    </lineage>
</organism>
<comment type="caution">
    <text evidence="10">The sequence shown here is derived from an EMBL/GenBank/DDBJ whole genome shotgun (WGS) entry which is preliminary data.</text>
</comment>
<dbReference type="InterPro" id="IPR002582">
    <property type="entry name" value="ACPS"/>
</dbReference>
<feature type="binding site" evidence="8">
    <location>
        <position position="8"/>
    </location>
    <ligand>
        <name>Mg(2+)</name>
        <dbReference type="ChEBI" id="CHEBI:18420"/>
    </ligand>
</feature>
<dbReference type="AlphaFoldDB" id="A0A0J6CW52"/>
<comment type="function">
    <text evidence="8">Transfers the 4'-phosphopantetheine moiety from coenzyme A to a Ser of acyl-carrier-protein.</text>
</comment>
<dbReference type="GO" id="GO:0000287">
    <property type="term" value="F:magnesium ion binding"/>
    <property type="evidence" value="ECO:0007669"/>
    <property type="project" value="UniProtKB-UniRule"/>
</dbReference>
<reference evidence="10" key="1">
    <citation type="submission" date="2015-06" db="EMBL/GenBank/DDBJ databases">
        <authorList>
            <person name="Liu B."/>
            <person name="Wang J."/>
            <person name="Zhu Y."/>
            <person name="Liu G."/>
            <person name="Chen Q."/>
            <person name="Zheng C."/>
            <person name="Che J."/>
            <person name="Ge C."/>
            <person name="Shi H."/>
            <person name="Pan Z."/>
            <person name="Liu X."/>
        </authorList>
    </citation>
    <scope>NUCLEOTIDE SEQUENCE [LARGE SCALE GENOMIC DNA]</scope>
    <source>
        <strain evidence="10">DSM 16346</strain>
    </source>
</reference>
<comment type="catalytic activity">
    <reaction evidence="8">
        <text>apo-[ACP] + CoA = holo-[ACP] + adenosine 3',5'-bisphosphate + H(+)</text>
        <dbReference type="Rhea" id="RHEA:12068"/>
        <dbReference type="Rhea" id="RHEA-COMP:9685"/>
        <dbReference type="Rhea" id="RHEA-COMP:9690"/>
        <dbReference type="ChEBI" id="CHEBI:15378"/>
        <dbReference type="ChEBI" id="CHEBI:29999"/>
        <dbReference type="ChEBI" id="CHEBI:57287"/>
        <dbReference type="ChEBI" id="CHEBI:58343"/>
        <dbReference type="ChEBI" id="CHEBI:64479"/>
        <dbReference type="EC" id="2.7.8.7"/>
    </reaction>
</comment>